<evidence type="ECO:0000256" key="3">
    <source>
        <dbReference type="ARBA" id="ARBA00008495"/>
    </source>
</evidence>
<evidence type="ECO:0000259" key="18">
    <source>
        <dbReference type="PROSITE" id="PS51396"/>
    </source>
</evidence>
<keyword evidence="7" id="KW-0677">Repeat</keyword>
<evidence type="ECO:0000256" key="12">
    <source>
        <dbReference type="ARBA" id="ARBA00054829"/>
    </source>
</evidence>
<dbReference type="InterPro" id="IPR038991">
    <property type="entry name" value="CAAP1"/>
</dbReference>
<dbReference type="Pfam" id="PF00400">
    <property type="entry name" value="WD40"/>
    <property type="match status" value="7"/>
</dbReference>
<evidence type="ECO:0000256" key="2">
    <source>
        <dbReference type="ARBA" id="ARBA00004496"/>
    </source>
</evidence>
<keyword evidence="5" id="KW-0963">Cytoplasm</keyword>
<dbReference type="FunFam" id="2.130.10.10:FF:000175">
    <property type="entry name" value="Phospholipase A-2-activating protein"/>
    <property type="match status" value="1"/>
</dbReference>
<feature type="compositionally biased region" description="Acidic residues" evidence="16">
    <location>
        <begin position="1045"/>
        <end position="1056"/>
    </location>
</feature>
<dbReference type="FunFam" id="3.10.20.870:FF:000001">
    <property type="entry name" value="Phospholipase A-2-activating protein-like"/>
    <property type="match status" value="1"/>
</dbReference>
<feature type="repeat" description="WD" evidence="15">
    <location>
        <begin position="227"/>
        <end position="259"/>
    </location>
</feature>
<dbReference type="InterPro" id="IPR015943">
    <property type="entry name" value="WD40/YVTN_repeat-like_dom_sf"/>
</dbReference>
<dbReference type="PROSITE" id="PS51396">
    <property type="entry name" value="PUL"/>
    <property type="match status" value="1"/>
</dbReference>
<evidence type="ECO:0000313" key="20">
    <source>
        <dbReference type="Proteomes" id="UP000664991"/>
    </source>
</evidence>
<comment type="subunit">
    <text evidence="13">Interacts with ubiquitin. Interacts with UBXN6, VCP and YOD1; may form a complex involved in macroautophagy.</text>
</comment>
<dbReference type="PANTHER" id="PTHR19849">
    <property type="entry name" value="PHOSPHOLIPASE A-2-ACTIVATING PROTEIN"/>
    <property type="match status" value="1"/>
</dbReference>
<comment type="caution">
    <text evidence="19">The sequence shown here is derived from an EMBL/GenBank/DDBJ whole genome shotgun (WGS) entry which is preliminary data.</text>
</comment>
<evidence type="ECO:0000256" key="15">
    <source>
        <dbReference type="PROSITE-ProRule" id="PRU00221"/>
    </source>
</evidence>
<dbReference type="PROSITE" id="PS51394">
    <property type="entry name" value="PFU"/>
    <property type="match status" value="1"/>
</dbReference>
<dbReference type="InterPro" id="IPR013535">
    <property type="entry name" value="PUL_dom"/>
</dbReference>
<dbReference type="GO" id="GO:0045202">
    <property type="term" value="C:synapse"/>
    <property type="evidence" value="ECO:0007669"/>
    <property type="project" value="UniProtKB-SubCell"/>
</dbReference>
<dbReference type="GO" id="GO:0005634">
    <property type="term" value="C:nucleus"/>
    <property type="evidence" value="ECO:0007669"/>
    <property type="project" value="UniProtKB-SubCell"/>
</dbReference>
<dbReference type="Pfam" id="PF09070">
    <property type="entry name" value="PFU"/>
    <property type="match status" value="1"/>
</dbReference>
<evidence type="ECO:0000256" key="16">
    <source>
        <dbReference type="SAM" id="MobiDB-lite"/>
    </source>
</evidence>
<dbReference type="SMART" id="SM00320">
    <property type="entry name" value="WD40"/>
    <property type="match status" value="7"/>
</dbReference>
<name>A0A836AMH7_SHEEP</name>
<keyword evidence="6 15" id="KW-0853">WD repeat</keyword>
<comment type="similarity">
    <text evidence="3">Belongs to the WD repeat PLAP family.</text>
</comment>
<evidence type="ECO:0000259" key="17">
    <source>
        <dbReference type="PROSITE" id="PS51394"/>
    </source>
</evidence>
<feature type="region of interest" description="Disordered" evidence="16">
    <location>
        <begin position="1113"/>
        <end position="1136"/>
    </location>
</feature>
<dbReference type="GO" id="GO:0010992">
    <property type="term" value="P:ubiquitin recycling"/>
    <property type="evidence" value="ECO:0007669"/>
    <property type="project" value="TreeGrafter"/>
</dbReference>
<proteinExistence type="inferred from homology"/>
<sequence>MASGSCRYRLSCSLSGHELDVRGLVCCLYPPGAFVSVSRDRTTRLWVPDSPNRGFTEMHCMSGHSNFVSCVCIIPSSDVYPHGLIATGGNDHNICIFSLESPAPLYVLKGHKNTVCSLSSGKFGTLLSGSWDTTAKVWLNDKCMMTLQGHTAAVWAVKILPEQGLMLTGSADKTIKLWKAGRCERTFSGHEDCVRGLAILSETEFLSCANDASIRRWQITGECLEVFYGHTNYIYSISVFPNCKDFVTTAEDRSLRIWKHGECAQTIRLPAQSIWCCCVLDNGDIVVGASDGIIRVFTESEDRTASAEEIKAFERELSQATIDSKTGDLGDINAEQLPGREHLNEPGTREGQTRLIRDGEKVEAYQWSVNERRWIKIGDVVGSSGASQQTSGKVLYEGKEFDYVFSIDVNEGGPSYKLPYNITDDPWLAAYNFLQKNDLNPMFLDQVAKFIIDNTKGQMLGLGNTSFSDPFTGGGRYVPGSSSGSSNTLPAADPFTGGGRYVPGSASMGTTMAGVDPFTGNSAYQSAASKTVNIYFPKKEAVTFDQANPTQILGKLKELNGTASEEKKLTEDDLVLLEKILSLICNNSSEKPTAQQLQILWKAVNWPEDIVFPALDILRLSIKHPSVNENFCNEKEGARFSSHLVSLLNPRGKPANQLLALRTFCNCFVGQAGQKLMMSQRESLLSHAIELKSGSNKNIHIALATLTLNYSVCFHKDHNIEGKAQCLSVISTVLEVVQDLEATFRLLVALGTLISDDSNAVQLAKSLGVDSQIKKYASVSEPAKSPLCLTVIATVMVGSETTLDVCGATGSDVKLRRQLLQLAAAGGFWSIRRRVLSPDGCWSGIMTGKKSSREKRRKRSGQEAAAALAAPDLVPAVGSSGSGSTSGCGSASGCGSVTCCGNTSVSGSVTGGGSGGSCWGGSGVERGERRKRRSTDSSSSVSGSLQQEAKYLLPPLEKELFLAEHSDLEEGGLDLTVALKPVSFYISDKKEMLRQCFCIIGEKKLQKMLPDVLKNCSIEEIKRLCQEQLELLSEKKILKILEGDNGMDSEMEEEADDGSKTVSDLVNQQDSCVDSTSSLRENKQPEGLELKQGKGEDSDVLSINADAYDSDIEGPCNEEAAAPEVPENTVQSEAGQIDDLEKDIEKSVNEILGLAESSPKEPKAATLTVPPPEDVQPSAQQLELLELEMRARAIKALMKAGDIKKPA</sequence>
<evidence type="ECO:0000256" key="1">
    <source>
        <dbReference type="ARBA" id="ARBA00004123"/>
    </source>
</evidence>
<organism evidence="19 20">
    <name type="scientific">Ovis aries</name>
    <name type="common">Sheep</name>
    <dbReference type="NCBI Taxonomy" id="9940"/>
    <lineage>
        <taxon>Eukaryota</taxon>
        <taxon>Metazoa</taxon>
        <taxon>Chordata</taxon>
        <taxon>Craniata</taxon>
        <taxon>Vertebrata</taxon>
        <taxon>Euteleostomi</taxon>
        <taxon>Mammalia</taxon>
        <taxon>Eutheria</taxon>
        <taxon>Laurasiatheria</taxon>
        <taxon>Artiodactyla</taxon>
        <taxon>Ruminantia</taxon>
        <taxon>Pecora</taxon>
        <taxon>Bovidae</taxon>
        <taxon>Caprinae</taxon>
        <taxon>Ovis</taxon>
    </lineage>
</organism>
<evidence type="ECO:0000256" key="5">
    <source>
        <dbReference type="ARBA" id="ARBA00022490"/>
    </source>
</evidence>
<feature type="domain" description="PFU" evidence="17">
    <location>
        <begin position="366"/>
        <end position="465"/>
    </location>
</feature>
<feature type="repeat" description="WD" evidence="15">
    <location>
        <begin position="108"/>
        <end position="138"/>
    </location>
</feature>
<dbReference type="AlphaFoldDB" id="A0A836AMH7"/>
<feature type="compositionally biased region" description="Polar residues" evidence="16">
    <location>
        <begin position="1060"/>
        <end position="1079"/>
    </location>
</feature>
<dbReference type="InterPro" id="IPR015155">
    <property type="entry name" value="PFU"/>
</dbReference>
<feature type="compositionally biased region" description="Basic and acidic residues" evidence="16">
    <location>
        <begin position="1080"/>
        <end position="1097"/>
    </location>
</feature>
<dbReference type="InterPro" id="IPR001680">
    <property type="entry name" value="WD40_rpt"/>
</dbReference>
<evidence type="ECO:0000256" key="13">
    <source>
        <dbReference type="ARBA" id="ARBA00065331"/>
    </source>
</evidence>
<dbReference type="Gene3D" id="2.130.10.10">
    <property type="entry name" value="YVTN repeat-like/Quinoprotein amine dehydrogenase"/>
    <property type="match status" value="1"/>
</dbReference>
<keyword evidence="9" id="KW-0770">Synapse</keyword>
<evidence type="ECO:0000256" key="4">
    <source>
        <dbReference type="ARBA" id="ARBA00022473"/>
    </source>
</evidence>
<dbReference type="Pfam" id="PF15335">
    <property type="entry name" value="CAAP1"/>
    <property type="match status" value="1"/>
</dbReference>
<dbReference type="SUPFAM" id="SSF50978">
    <property type="entry name" value="WD40 repeat-like"/>
    <property type="match status" value="1"/>
</dbReference>
<dbReference type="EMBL" id="JAEMGP010000002">
    <property type="protein sequence ID" value="KAG5213513.1"/>
    <property type="molecule type" value="Genomic_DNA"/>
</dbReference>
<dbReference type="InterPro" id="IPR011989">
    <property type="entry name" value="ARM-like"/>
</dbReference>
<dbReference type="Gene3D" id="1.25.10.10">
    <property type="entry name" value="Leucine-rich Repeat Variant"/>
    <property type="match status" value="1"/>
</dbReference>
<keyword evidence="10" id="KW-0539">Nucleus</keyword>
<feature type="repeat" description="WD" evidence="15">
    <location>
        <begin position="147"/>
        <end position="179"/>
    </location>
</feature>
<dbReference type="Gene3D" id="3.10.20.870">
    <property type="entry name" value="PFU (PLAA family ubiquitin binding), C-terminal domain"/>
    <property type="match status" value="1"/>
</dbReference>
<evidence type="ECO:0000256" key="9">
    <source>
        <dbReference type="ARBA" id="ARBA00023018"/>
    </source>
</evidence>
<dbReference type="GO" id="GO:0043161">
    <property type="term" value="P:proteasome-mediated ubiquitin-dependent protein catabolic process"/>
    <property type="evidence" value="ECO:0007669"/>
    <property type="project" value="TreeGrafter"/>
</dbReference>
<dbReference type="PROSITE" id="PS50082">
    <property type="entry name" value="WD_REPEATS_2"/>
    <property type="match status" value="3"/>
</dbReference>
<reference evidence="19 20" key="1">
    <citation type="submission" date="2020-12" db="EMBL/GenBank/DDBJ databases">
        <title>De novo assembly of Tibetan sheep genome.</title>
        <authorList>
            <person name="Li X."/>
        </authorList>
    </citation>
    <scope>NUCLEOTIDE SEQUENCE [LARGE SCALE GENOMIC DNA]</scope>
    <source>
        <tissue evidence="19">Heart</tissue>
    </source>
</reference>
<evidence type="ECO:0000256" key="8">
    <source>
        <dbReference type="ARBA" id="ARBA00022902"/>
    </source>
</evidence>
<dbReference type="PROSITE" id="PS50294">
    <property type="entry name" value="WD_REPEATS_REGION"/>
    <property type="match status" value="2"/>
</dbReference>
<dbReference type="InterPro" id="IPR036322">
    <property type="entry name" value="WD40_repeat_dom_sf"/>
</dbReference>
<comment type="subcellular location">
    <subcellularLocation>
        <location evidence="2">Cytoplasm</location>
    </subcellularLocation>
    <subcellularLocation>
        <location evidence="1">Nucleus</location>
    </subcellularLocation>
    <subcellularLocation>
        <location evidence="11">Synapse</location>
    </subcellularLocation>
</comment>
<dbReference type="InterPro" id="IPR038122">
    <property type="entry name" value="PFU_sf"/>
</dbReference>
<feature type="domain" description="PUL" evidence="18">
    <location>
        <begin position="534"/>
        <end position="795"/>
    </location>
</feature>
<evidence type="ECO:0000256" key="10">
    <source>
        <dbReference type="ARBA" id="ARBA00023242"/>
    </source>
</evidence>
<feature type="compositionally biased region" description="Gly residues" evidence="16">
    <location>
        <begin position="910"/>
        <end position="924"/>
    </location>
</feature>
<dbReference type="CDD" id="cd00200">
    <property type="entry name" value="WD40"/>
    <property type="match status" value="1"/>
</dbReference>
<feature type="region of interest" description="Disordered" evidence="16">
    <location>
        <begin position="1154"/>
        <end position="1177"/>
    </location>
</feature>
<dbReference type="FunFam" id="1.25.10.10:FF:000163">
    <property type="entry name" value="Phospholipase A-2-activating protein, putative"/>
    <property type="match status" value="1"/>
</dbReference>
<keyword evidence="4" id="KW-0217">Developmental protein</keyword>
<feature type="region of interest" description="Disordered" evidence="16">
    <location>
        <begin position="847"/>
        <end position="866"/>
    </location>
</feature>
<keyword evidence="8" id="KW-0524">Neurogenesis</keyword>
<feature type="compositionally biased region" description="Low complexity" evidence="16">
    <location>
        <begin position="1118"/>
        <end position="1127"/>
    </location>
</feature>
<evidence type="ECO:0000256" key="11">
    <source>
        <dbReference type="ARBA" id="ARBA00034103"/>
    </source>
</evidence>
<dbReference type="Pfam" id="PF08324">
    <property type="entry name" value="PUL"/>
    <property type="match status" value="1"/>
</dbReference>
<dbReference type="GO" id="GO:0016005">
    <property type="term" value="F:phospholipase A2 activator activity"/>
    <property type="evidence" value="ECO:0007669"/>
    <property type="project" value="UniProtKB-ARBA"/>
</dbReference>
<feature type="region of interest" description="Disordered" evidence="16">
    <location>
        <begin position="910"/>
        <end position="946"/>
    </location>
</feature>
<dbReference type="GO" id="GO:0042981">
    <property type="term" value="P:regulation of apoptotic process"/>
    <property type="evidence" value="ECO:0007669"/>
    <property type="project" value="InterPro"/>
</dbReference>
<accession>A0A836AMH7</accession>
<feature type="compositionally biased region" description="Basic residues" evidence="16">
    <location>
        <begin position="850"/>
        <end position="859"/>
    </location>
</feature>
<comment type="function">
    <text evidence="12">Plays a role in protein ubiquitination, sorting and degradation through its association with VCP. Involved in ubiquitin-mediated membrane proteins trafficking to late endosomes in an ESCRT-dependent manner, and hence plays a role in synaptic vesicle recycling. May play a role in macroautophagy, regulating for instance the clearance of damaged lysosomes. Plays a role in cerebellar Purkinje cell development. Positively regulates cytosolic and calcium-independent phospholipase A2 activities in a tumor necrosis factor alpha (TNF-alpha)- or lipopolysaccharide (LPS)-dependent manner, and hence prostaglandin E2 biosynthesis.</text>
</comment>
<evidence type="ECO:0000256" key="6">
    <source>
        <dbReference type="ARBA" id="ARBA00022574"/>
    </source>
</evidence>
<protein>
    <recommendedName>
        <fullName evidence="14">Phospholipase A-2-activating protein</fullName>
    </recommendedName>
</protein>
<feature type="region of interest" description="Disordered" evidence="16">
    <location>
        <begin position="1043"/>
        <end position="1099"/>
    </location>
</feature>
<dbReference type="GO" id="GO:0043130">
    <property type="term" value="F:ubiquitin binding"/>
    <property type="evidence" value="ECO:0007669"/>
    <property type="project" value="TreeGrafter"/>
</dbReference>
<dbReference type="GO" id="GO:0005737">
    <property type="term" value="C:cytoplasm"/>
    <property type="evidence" value="ECO:0007669"/>
    <property type="project" value="UniProtKB-SubCell"/>
</dbReference>
<evidence type="ECO:0000256" key="14">
    <source>
        <dbReference type="ARBA" id="ARBA00068665"/>
    </source>
</evidence>
<dbReference type="PANTHER" id="PTHR19849:SF0">
    <property type="entry name" value="PHOSPHOLIPASE A-2-ACTIVATING PROTEIN"/>
    <property type="match status" value="1"/>
</dbReference>
<evidence type="ECO:0000313" key="19">
    <source>
        <dbReference type="EMBL" id="KAG5213513.1"/>
    </source>
</evidence>
<evidence type="ECO:0000256" key="7">
    <source>
        <dbReference type="ARBA" id="ARBA00022737"/>
    </source>
</evidence>
<dbReference type="Proteomes" id="UP000664991">
    <property type="component" value="Unassembled WGS sequence"/>
</dbReference>
<gene>
    <name evidence="19" type="ORF">JEQ12_009299</name>
</gene>
<dbReference type="GO" id="GO:0007399">
    <property type="term" value="P:nervous system development"/>
    <property type="evidence" value="ECO:0007669"/>
    <property type="project" value="UniProtKB-KW"/>
</dbReference>